<organism evidence="1 2">
    <name type="scientific">Symmachiella dynata</name>
    <dbReference type="NCBI Taxonomy" id="2527995"/>
    <lineage>
        <taxon>Bacteria</taxon>
        <taxon>Pseudomonadati</taxon>
        <taxon>Planctomycetota</taxon>
        <taxon>Planctomycetia</taxon>
        <taxon>Planctomycetales</taxon>
        <taxon>Planctomycetaceae</taxon>
        <taxon>Symmachiella</taxon>
    </lineage>
</organism>
<dbReference type="Proteomes" id="UP000319383">
    <property type="component" value="Chromosome"/>
</dbReference>
<dbReference type="Gene3D" id="2.115.10.20">
    <property type="entry name" value="Glycosyl hydrolase domain, family 43"/>
    <property type="match status" value="2"/>
</dbReference>
<keyword evidence="2" id="KW-1185">Reference proteome</keyword>
<dbReference type="AlphaFoldDB" id="A0A517ZP86"/>
<protein>
    <submittedName>
        <fullName evidence="1">Uncharacterized protein</fullName>
    </submittedName>
</protein>
<proteinExistence type="predicted"/>
<reference evidence="1 2" key="1">
    <citation type="submission" date="2019-02" db="EMBL/GenBank/DDBJ databases">
        <title>Deep-cultivation of Planctomycetes and their phenomic and genomic characterization uncovers novel biology.</title>
        <authorList>
            <person name="Wiegand S."/>
            <person name="Jogler M."/>
            <person name="Boedeker C."/>
            <person name="Pinto D."/>
            <person name="Vollmers J."/>
            <person name="Rivas-Marin E."/>
            <person name="Kohn T."/>
            <person name="Peeters S.H."/>
            <person name="Heuer A."/>
            <person name="Rast P."/>
            <person name="Oberbeckmann S."/>
            <person name="Bunk B."/>
            <person name="Jeske O."/>
            <person name="Meyerdierks A."/>
            <person name="Storesund J.E."/>
            <person name="Kallscheuer N."/>
            <person name="Luecker S."/>
            <person name="Lage O.M."/>
            <person name="Pohl T."/>
            <person name="Merkel B.J."/>
            <person name="Hornburger P."/>
            <person name="Mueller R.-W."/>
            <person name="Bruemmer F."/>
            <person name="Labrenz M."/>
            <person name="Spormann A.M."/>
            <person name="Op den Camp H."/>
            <person name="Overmann J."/>
            <person name="Amann R."/>
            <person name="Jetten M.S.M."/>
            <person name="Mascher T."/>
            <person name="Medema M.H."/>
            <person name="Devos D.P."/>
            <person name="Kaster A.-K."/>
            <person name="Ovreas L."/>
            <person name="Rohde M."/>
            <person name="Galperin M.Y."/>
            <person name="Jogler C."/>
        </authorList>
    </citation>
    <scope>NUCLEOTIDE SEQUENCE [LARGE SCALE GENOMIC DNA]</scope>
    <source>
        <strain evidence="1 2">Mal52</strain>
    </source>
</reference>
<evidence type="ECO:0000313" key="2">
    <source>
        <dbReference type="Proteomes" id="UP000319383"/>
    </source>
</evidence>
<accession>A0A517ZP86</accession>
<name>A0A517ZP86_9PLAN</name>
<gene>
    <name evidence="1" type="ORF">Mal52_27660</name>
</gene>
<sequence length="528" mass="59044">MGVSADSQFIPGRKVIMKLRIILVILALVFTSRVPQCNAEDRVLFAFDDHSIPWRHNLKVTLVEADKHPDNPILRRGPQGAPDHGHAILYGTVFKEGDTFRMWYLGMMQTKIEKGQAPGYWRPMCYAESKDGVHWTKPELGLVKFNGNKKNNICRIDGPVHSMTLVNDFLSVLYDAEDPDPSRRYKVAYIAHMPYDEIKGGMSQIGVKEKRICSTICATSADGLSWTVVGDRPANAGGERFEVSSLYRFGDFYYSTGQLLSPWTWRPDGSRTGRNVLAFRSADFKTWSPASAHAYSRPGQLTNPPVDGEQMHMGMGLWNRGNVMVGLHGMWQNAVTKPEKGEHWNKGVRIDLGLVVSNDGVHFREPVPNFKVIARGETGAWDDKALLQGHAFVNDGENTMIWYSHWDTDGKVKNMEIGLATLRRDGFGYLSPQESDNDAEFITDFFEVAQNGKVYLNISGVTADAPLTVELLDHRAQPIPGYSAQMTTSGLQVPVPWSQDVIANPKRALRVRYPVGSPAHVYAVYLSE</sequence>
<evidence type="ECO:0000313" key="1">
    <source>
        <dbReference type="EMBL" id="QDU44287.1"/>
    </source>
</evidence>
<dbReference type="EMBL" id="CP036276">
    <property type="protein sequence ID" value="QDU44287.1"/>
    <property type="molecule type" value="Genomic_DNA"/>
</dbReference>
<dbReference type="SUPFAM" id="SSF75005">
    <property type="entry name" value="Arabinanase/levansucrase/invertase"/>
    <property type="match status" value="2"/>
</dbReference>
<dbReference type="InterPro" id="IPR023296">
    <property type="entry name" value="Glyco_hydro_beta-prop_sf"/>
</dbReference>
<dbReference type="KEGG" id="sdyn:Mal52_27660"/>